<evidence type="ECO:0000313" key="3">
    <source>
        <dbReference type="Proteomes" id="UP000502415"/>
    </source>
</evidence>
<keyword evidence="1" id="KW-1133">Transmembrane helix</keyword>
<dbReference type="AlphaFoldDB" id="A0A7Z2W055"/>
<evidence type="ECO:0000313" key="2">
    <source>
        <dbReference type="EMBL" id="QJE02325.1"/>
    </source>
</evidence>
<dbReference type="RefSeq" id="WP_170204412.1">
    <property type="nucleotide sequence ID" value="NZ_CP051685.1"/>
</dbReference>
<feature type="transmembrane region" description="Helical" evidence="1">
    <location>
        <begin position="12"/>
        <end position="33"/>
    </location>
</feature>
<keyword evidence="3" id="KW-1185">Reference proteome</keyword>
<keyword evidence="1" id="KW-0812">Transmembrane</keyword>
<reference evidence="2 3" key="1">
    <citation type="submission" date="2020-04" db="EMBL/GenBank/DDBJ databases">
        <title>Genome sequencing of novel species.</title>
        <authorList>
            <person name="Heo J."/>
            <person name="Kim S.-J."/>
            <person name="Kim J.-S."/>
            <person name="Hong S.-B."/>
            <person name="Kwon S.-W."/>
        </authorList>
    </citation>
    <scope>NUCLEOTIDE SEQUENCE [LARGE SCALE GENOMIC DNA]</scope>
    <source>
        <strain evidence="2 3">GN2-R2</strain>
    </source>
</reference>
<proteinExistence type="predicted"/>
<protein>
    <submittedName>
        <fullName evidence="2">Uncharacterized protein</fullName>
    </submittedName>
</protein>
<sequence length="82" mass="9026">MMDRISIVAARSVWQALAAGVYILHLAIAAWLGRKGTTLAWERGGWKTVEAFKRVQRRWTIASVAILAISLGLRSAQAAFTD</sequence>
<dbReference type="EMBL" id="CP051685">
    <property type="protein sequence ID" value="QJE02325.1"/>
    <property type="molecule type" value="Genomic_DNA"/>
</dbReference>
<dbReference type="Proteomes" id="UP000502415">
    <property type="component" value="Chromosome"/>
</dbReference>
<organism evidence="2 3">
    <name type="scientific">Massilia forsythiae</name>
    <dbReference type="NCBI Taxonomy" id="2728020"/>
    <lineage>
        <taxon>Bacteria</taxon>
        <taxon>Pseudomonadati</taxon>
        <taxon>Pseudomonadota</taxon>
        <taxon>Betaproteobacteria</taxon>
        <taxon>Burkholderiales</taxon>
        <taxon>Oxalobacteraceae</taxon>
        <taxon>Telluria group</taxon>
        <taxon>Massilia</taxon>
    </lineage>
</organism>
<keyword evidence="1" id="KW-0472">Membrane</keyword>
<evidence type="ECO:0000256" key="1">
    <source>
        <dbReference type="SAM" id="Phobius"/>
    </source>
</evidence>
<accession>A0A7Z2W055</accession>
<name>A0A7Z2W055_9BURK</name>
<dbReference type="KEGG" id="mfy:HH212_21765"/>
<gene>
    <name evidence="2" type="ORF">HH212_21765</name>
</gene>